<dbReference type="GO" id="GO:0004519">
    <property type="term" value="F:endonuclease activity"/>
    <property type="evidence" value="ECO:0007669"/>
    <property type="project" value="UniProtKB-KW"/>
</dbReference>
<accession>A0ABV1PWQ7</accession>
<dbReference type="Proteomes" id="UP001456562">
    <property type="component" value="Unassembled WGS sequence"/>
</dbReference>
<keyword evidence="3" id="KW-0255">Endonuclease</keyword>
<dbReference type="InterPro" id="IPR002711">
    <property type="entry name" value="HNH"/>
</dbReference>
<dbReference type="CDD" id="cd00085">
    <property type="entry name" value="HNHc"/>
    <property type="match status" value="1"/>
</dbReference>
<gene>
    <name evidence="3" type="ORF">ABR748_03585</name>
</gene>
<dbReference type="Gene3D" id="1.10.30.50">
    <property type="match status" value="1"/>
</dbReference>
<protein>
    <submittedName>
        <fullName evidence="3">HNH endonuclease</fullName>
    </submittedName>
</protein>
<evidence type="ECO:0000259" key="2">
    <source>
        <dbReference type="SMART" id="SM00507"/>
    </source>
</evidence>
<reference evidence="3 4" key="1">
    <citation type="submission" date="2024-01" db="EMBL/GenBank/DDBJ databases">
        <title>Metagenomic exploration of the rhizosphere soil microbial community and their significance in facilitating the development of wild simulated ginseng.</title>
        <authorList>
            <person name="Huang J."/>
        </authorList>
    </citation>
    <scope>NUCLEOTIDE SEQUENCE [LARGE SCALE GENOMIC DNA]</scope>
    <source>
        <strain evidence="3 4">WY141</strain>
    </source>
</reference>
<dbReference type="SMART" id="SM00507">
    <property type="entry name" value="HNHc"/>
    <property type="match status" value="1"/>
</dbReference>
<keyword evidence="3" id="KW-0378">Hydrolase</keyword>
<organism evidence="3 4">
    <name type="scientific">Streptomyces microflavus</name>
    <name type="common">Streptomyces lipmanii</name>
    <dbReference type="NCBI Taxonomy" id="1919"/>
    <lineage>
        <taxon>Bacteria</taxon>
        <taxon>Bacillati</taxon>
        <taxon>Actinomycetota</taxon>
        <taxon>Actinomycetes</taxon>
        <taxon>Kitasatosporales</taxon>
        <taxon>Streptomycetaceae</taxon>
        <taxon>Streptomyces</taxon>
    </lineage>
</organism>
<dbReference type="Pfam" id="PF01844">
    <property type="entry name" value="HNH"/>
    <property type="match status" value="1"/>
</dbReference>
<keyword evidence="4" id="KW-1185">Reference proteome</keyword>
<feature type="compositionally biased region" description="Basic and acidic residues" evidence="1">
    <location>
        <begin position="93"/>
        <end position="103"/>
    </location>
</feature>
<name>A0ABV1PWQ7_STRMI</name>
<feature type="region of interest" description="Disordered" evidence="1">
    <location>
        <begin position="93"/>
        <end position="134"/>
    </location>
</feature>
<dbReference type="RefSeq" id="WP_350239357.1">
    <property type="nucleotide sequence ID" value="NZ_JBEJUE010000002.1"/>
</dbReference>
<evidence type="ECO:0000313" key="3">
    <source>
        <dbReference type="EMBL" id="MER0423286.1"/>
    </source>
</evidence>
<dbReference type="EMBL" id="JBEJUE010000002">
    <property type="protein sequence ID" value="MER0423286.1"/>
    <property type="molecule type" value="Genomic_DNA"/>
</dbReference>
<evidence type="ECO:0000256" key="1">
    <source>
        <dbReference type="SAM" id="MobiDB-lite"/>
    </source>
</evidence>
<dbReference type="PANTHER" id="PTHR33877">
    <property type="entry name" value="SLL1193 PROTEIN"/>
    <property type="match status" value="1"/>
</dbReference>
<proteinExistence type="predicted"/>
<evidence type="ECO:0000313" key="4">
    <source>
        <dbReference type="Proteomes" id="UP001456562"/>
    </source>
</evidence>
<feature type="domain" description="HNH nuclease" evidence="2">
    <location>
        <begin position="14"/>
        <end position="68"/>
    </location>
</feature>
<dbReference type="InterPro" id="IPR003615">
    <property type="entry name" value="HNH_nuc"/>
</dbReference>
<keyword evidence="3" id="KW-0540">Nuclease</keyword>
<comment type="caution">
    <text evidence="3">The sequence shown here is derived from an EMBL/GenBank/DDBJ whole genome shotgun (WGS) entry which is preliminary data.</text>
</comment>
<dbReference type="PANTHER" id="PTHR33877:SF1">
    <property type="entry name" value="TYPE IV METHYL-DIRECTED RESTRICTION ENZYME ECOKMCRA"/>
    <property type="match status" value="1"/>
</dbReference>
<sequence length="201" mass="22682">MRNGHPLNSTRRRARKHQLALRDGQRCAYCALPFASLREATLDHVVPVSLLRTWSAGALVLACRPCNHAKADRLPLTMALLIVWTHGSDLRDETRHAPRHADPTDDTFTPDRQVFTADRPVFTDPTESDRPAPIVLDPGEVNWLILARLVRVPTAGERSTSDQTKHRKVDRRAVRVGRLEHARRTARLNTCEQRTDRGVSA</sequence>
<dbReference type="InterPro" id="IPR052892">
    <property type="entry name" value="NA-targeting_endonuclease"/>
</dbReference>